<name>A0A6P7GFN7_DIAVI</name>
<feature type="chain" id="PRO_5027610072" evidence="5">
    <location>
        <begin position="23"/>
        <end position="145"/>
    </location>
</feature>
<evidence type="ECO:0000313" key="6">
    <source>
        <dbReference type="RefSeq" id="XP_028142830.1"/>
    </source>
</evidence>
<evidence type="ECO:0000256" key="5">
    <source>
        <dbReference type="SAM" id="SignalP"/>
    </source>
</evidence>
<dbReference type="InParanoid" id="A0A6P7GFN7"/>
<evidence type="ECO:0000256" key="4">
    <source>
        <dbReference type="ARBA" id="ARBA00023180"/>
    </source>
</evidence>
<evidence type="ECO:0000256" key="2">
    <source>
        <dbReference type="ARBA" id="ARBA00022525"/>
    </source>
</evidence>
<dbReference type="AlphaFoldDB" id="A0A6P7GFN7"/>
<proteinExistence type="predicted"/>
<reference evidence="6" key="1">
    <citation type="submission" date="2025-08" db="UniProtKB">
        <authorList>
            <consortium name="RefSeq"/>
        </authorList>
    </citation>
    <scope>IDENTIFICATION</scope>
    <source>
        <tissue evidence="6">Whole insect</tissue>
    </source>
</reference>
<dbReference type="InterPro" id="IPR019791">
    <property type="entry name" value="Haem_peroxidase_animal"/>
</dbReference>
<feature type="signal peptide" evidence="5">
    <location>
        <begin position="1"/>
        <end position="22"/>
    </location>
</feature>
<dbReference type="PANTHER" id="PTHR11475:SF4">
    <property type="entry name" value="CHORION PEROXIDASE"/>
    <property type="match status" value="1"/>
</dbReference>
<dbReference type="GO" id="GO:0006979">
    <property type="term" value="P:response to oxidative stress"/>
    <property type="evidence" value="ECO:0007669"/>
    <property type="project" value="InterPro"/>
</dbReference>
<dbReference type="PANTHER" id="PTHR11475">
    <property type="entry name" value="OXIDASE/PEROXIDASE"/>
    <property type="match status" value="1"/>
</dbReference>
<sequence>MDFILRLLPLTLLSVLVSPQSSLKPYEYNLTQYTKTLPDDLRPIVQKALSIERQATVNGKWSSSLCQQEESIECPPMKFRKPSGECNNVRHPKWGNRGQKFLRLLHPSYADRKYCFQINDLNFLDLFQEHSFFIIPSAHVPFLII</sequence>
<protein>
    <submittedName>
        <fullName evidence="6">Uncharacterized protein LOC114336669</fullName>
    </submittedName>
</protein>
<comment type="subcellular location">
    <subcellularLocation>
        <location evidence="1">Secreted</location>
    </subcellularLocation>
</comment>
<dbReference type="GO" id="GO:0004601">
    <property type="term" value="F:peroxidase activity"/>
    <property type="evidence" value="ECO:0007669"/>
    <property type="project" value="UniProtKB-KW"/>
</dbReference>
<dbReference type="SUPFAM" id="SSF48113">
    <property type="entry name" value="Heme-dependent peroxidases"/>
    <property type="match status" value="1"/>
</dbReference>
<accession>A0A6P7GFN7</accession>
<gene>
    <name evidence="6" type="primary">LOC114336669</name>
</gene>
<dbReference type="InterPro" id="IPR037120">
    <property type="entry name" value="Haem_peroxidase_sf_animal"/>
</dbReference>
<dbReference type="Gene3D" id="1.10.640.10">
    <property type="entry name" value="Haem peroxidase domain superfamily, animal type"/>
    <property type="match status" value="1"/>
</dbReference>
<keyword evidence="3" id="KW-0560">Oxidoreductase</keyword>
<keyword evidence="5" id="KW-0732">Signal</keyword>
<evidence type="ECO:0000256" key="3">
    <source>
        <dbReference type="ARBA" id="ARBA00022559"/>
    </source>
</evidence>
<keyword evidence="2" id="KW-0964">Secreted</keyword>
<keyword evidence="4" id="KW-0325">Glycoprotein</keyword>
<keyword evidence="3" id="KW-0575">Peroxidase</keyword>
<dbReference type="GO" id="GO:0005576">
    <property type="term" value="C:extracellular region"/>
    <property type="evidence" value="ECO:0007669"/>
    <property type="project" value="UniProtKB-SubCell"/>
</dbReference>
<dbReference type="PROSITE" id="PS50292">
    <property type="entry name" value="PEROXIDASE_3"/>
    <property type="match status" value="1"/>
</dbReference>
<evidence type="ECO:0000256" key="1">
    <source>
        <dbReference type="ARBA" id="ARBA00004613"/>
    </source>
</evidence>
<dbReference type="Pfam" id="PF03098">
    <property type="entry name" value="An_peroxidase"/>
    <property type="match status" value="1"/>
</dbReference>
<dbReference type="GO" id="GO:0020037">
    <property type="term" value="F:heme binding"/>
    <property type="evidence" value="ECO:0007669"/>
    <property type="project" value="InterPro"/>
</dbReference>
<dbReference type="InterPro" id="IPR010255">
    <property type="entry name" value="Haem_peroxidase_sf"/>
</dbReference>
<organism evidence="6">
    <name type="scientific">Diabrotica virgifera virgifera</name>
    <name type="common">western corn rootworm</name>
    <dbReference type="NCBI Taxonomy" id="50390"/>
    <lineage>
        <taxon>Eukaryota</taxon>
        <taxon>Metazoa</taxon>
        <taxon>Ecdysozoa</taxon>
        <taxon>Arthropoda</taxon>
        <taxon>Hexapoda</taxon>
        <taxon>Insecta</taxon>
        <taxon>Pterygota</taxon>
        <taxon>Neoptera</taxon>
        <taxon>Endopterygota</taxon>
        <taxon>Coleoptera</taxon>
        <taxon>Polyphaga</taxon>
        <taxon>Cucujiformia</taxon>
        <taxon>Chrysomeloidea</taxon>
        <taxon>Chrysomelidae</taxon>
        <taxon>Galerucinae</taxon>
        <taxon>Diabroticina</taxon>
        <taxon>Diabroticites</taxon>
        <taxon>Diabrotica</taxon>
    </lineage>
</organism>
<dbReference type="RefSeq" id="XP_028142830.1">
    <property type="nucleotide sequence ID" value="XM_028287029.1"/>
</dbReference>